<keyword evidence="1" id="KW-0479">Metal-binding</keyword>
<dbReference type="EMBL" id="JACOSL010000022">
    <property type="protein sequence ID" value="MBI1756064.1"/>
    <property type="molecule type" value="Genomic_DNA"/>
</dbReference>
<keyword evidence="2" id="KW-0378">Hydrolase</keyword>
<sequence>MVAIFLLPILLAASQVKITAPGPHVAHRPGVFNPAREDRLDSYWRRAQQEDYRSPEELAAQIERDKRRGRQIPLLMRGNPREKIIALTFDDGPHPETTRALLAILAKEKVKATFFVIGFMVERDPDLVHAEALEGHEIGNHTFSHVTLTHLPTHEARTEYRACSDLIKSITGKYPAFCRPPGGDYDARVVRAGRDVGMTTVLWTDDPGDYADPGTGVIAQRTLDRLSNGGIVLLHDGAKQTLLVLPQIIEHAKKKGFRFVRVSELESSATARLVR</sequence>
<evidence type="ECO:0000259" key="3">
    <source>
        <dbReference type="PROSITE" id="PS51677"/>
    </source>
</evidence>
<reference evidence="4" key="1">
    <citation type="submission" date="2020-07" db="EMBL/GenBank/DDBJ databases">
        <title>Huge and variable diversity of episymbiotic CPR bacteria and DPANN archaea in groundwater ecosystems.</title>
        <authorList>
            <person name="He C.Y."/>
            <person name="Keren R."/>
            <person name="Whittaker M."/>
            <person name="Farag I.F."/>
            <person name="Doudna J."/>
            <person name="Cate J.H.D."/>
            <person name="Banfield J.F."/>
        </authorList>
    </citation>
    <scope>NUCLEOTIDE SEQUENCE</scope>
    <source>
        <strain evidence="4">NC_groundwater_17_Pr7_B-0.1um_64_12</strain>
    </source>
</reference>
<accession>A0A931LRN0</accession>
<proteinExistence type="predicted"/>
<organism evidence="4 5">
    <name type="scientific">Fimbriimonas ginsengisoli</name>
    <dbReference type="NCBI Taxonomy" id="1005039"/>
    <lineage>
        <taxon>Bacteria</taxon>
        <taxon>Bacillati</taxon>
        <taxon>Armatimonadota</taxon>
        <taxon>Fimbriimonadia</taxon>
        <taxon>Fimbriimonadales</taxon>
        <taxon>Fimbriimonadaceae</taxon>
        <taxon>Fimbriimonas</taxon>
    </lineage>
</organism>
<dbReference type="GO" id="GO:0016020">
    <property type="term" value="C:membrane"/>
    <property type="evidence" value="ECO:0007669"/>
    <property type="project" value="TreeGrafter"/>
</dbReference>
<dbReference type="PANTHER" id="PTHR10587:SF133">
    <property type="entry name" value="CHITIN DEACETYLASE 1-RELATED"/>
    <property type="match status" value="1"/>
</dbReference>
<feature type="domain" description="NodB homology" evidence="3">
    <location>
        <begin position="83"/>
        <end position="260"/>
    </location>
</feature>
<dbReference type="Pfam" id="PF01522">
    <property type="entry name" value="Polysacc_deac_1"/>
    <property type="match status" value="1"/>
</dbReference>
<dbReference type="PROSITE" id="PS51677">
    <property type="entry name" value="NODB"/>
    <property type="match status" value="1"/>
</dbReference>
<dbReference type="CDD" id="cd10917">
    <property type="entry name" value="CE4_NodB_like_6s_7s"/>
    <property type="match status" value="1"/>
</dbReference>
<dbReference type="InterPro" id="IPR050248">
    <property type="entry name" value="Polysacc_deacetylase_ArnD"/>
</dbReference>
<gene>
    <name evidence="4" type="ORF">HYR64_03040</name>
</gene>
<dbReference type="InterPro" id="IPR011330">
    <property type="entry name" value="Glyco_hydro/deAcase_b/a-brl"/>
</dbReference>
<protein>
    <submittedName>
        <fullName evidence="4">Polysaccharide deacetylase family protein</fullName>
    </submittedName>
</protein>
<dbReference type="Gene3D" id="3.20.20.370">
    <property type="entry name" value="Glycoside hydrolase/deacetylase"/>
    <property type="match status" value="1"/>
</dbReference>
<dbReference type="AlphaFoldDB" id="A0A931LRN0"/>
<name>A0A931LRN0_FIMGI</name>
<evidence type="ECO:0000256" key="1">
    <source>
        <dbReference type="ARBA" id="ARBA00022723"/>
    </source>
</evidence>
<dbReference type="SUPFAM" id="SSF88713">
    <property type="entry name" value="Glycoside hydrolase/deacetylase"/>
    <property type="match status" value="1"/>
</dbReference>
<dbReference type="Proteomes" id="UP000727962">
    <property type="component" value="Unassembled WGS sequence"/>
</dbReference>
<dbReference type="InterPro" id="IPR002509">
    <property type="entry name" value="NODB_dom"/>
</dbReference>
<comment type="caution">
    <text evidence="4">The sequence shown here is derived from an EMBL/GenBank/DDBJ whole genome shotgun (WGS) entry which is preliminary data.</text>
</comment>
<dbReference type="PANTHER" id="PTHR10587">
    <property type="entry name" value="GLYCOSYL TRANSFERASE-RELATED"/>
    <property type="match status" value="1"/>
</dbReference>
<evidence type="ECO:0000256" key="2">
    <source>
        <dbReference type="ARBA" id="ARBA00022801"/>
    </source>
</evidence>
<evidence type="ECO:0000313" key="5">
    <source>
        <dbReference type="Proteomes" id="UP000727962"/>
    </source>
</evidence>
<evidence type="ECO:0000313" key="4">
    <source>
        <dbReference type="EMBL" id="MBI1756064.1"/>
    </source>
</evidence>
<dbReference type="GO" id="GO:0005975">
    <property type="term" value="P:carbohydrate metabolic process"/>
    <property type="evidence" value="ECO:0007669"/>
    <property type="project" value="InterPro"/>
</dbReference>
<dbReference type="GO" id="GO:0016810">
    <property type="term" value="F:hydrolase activity, acting on carbon-nitrogen (but not peptide) bonds"/>
    <property type="evidence" value="ECO:0007669"/>
    <property type="project" value="InterPro"/>
</dbReference>
<dbReference type="GO" id="GO:0046872">
    <property type="term" value="F:metal ion binding"/>
    <property type="evidence" value="ECO:0007669"/>
    <property type="project" value="UniProtKB-KW"/>
</dbReference>